<evidence type="ECO:0000313" key="3">
    <source>
        <dbReference type="RefSeq" id="XP_034236313.1"/>
    </source>
</evidence>
<name>A0A6P8Y9I0_THRPL</name>
<feature type="compositionally biased region" description="Acidic residues" evidence="1">
    <location>
        <begin position="179"/>
        <end position="189"/>
    </location>
</feature>
<evidence type="ECO:0000256" key="1">
    <source>
        <dbReference type="SAM" id="MobiDB-lite"/>
    </source>
</evidence>
<dbReference type="RefSeq" id="XP_034236313.1">
    <property type="nucleotide sequence ID" value="XM_034380422.1"/>
</dbReference>
<sequence length="584" mass="66457">MGVHQQRPTDFRGRRPDNPPSTSNVLRQQTSQIQGGSGKNQDTTPSTSNSSRPQPTNGGRNQESPLSRNDDSRLPQRQSQRGRKRTIEDQPLSDDENEYLSASIAAFASNRAKLKELNIVPVPIPKLRTKKTTKKSPAVSGKENRRETLPRAVKSRKSDAPPDYELEPLESESNKPPGEEPEVLGEEQAEQPLDLDKQHQEHQKVSTTKRRKPQITRRRIGQKITPFVPLPPFPKSLQQSINKGLVYVHQRHTQKINDFLKAHILNITKGLYITKREYQVLRTQVVNRLKSMNAPHIPLYKAQLVRKLSASIRNERNYWENKVPKKLALAAEKGATTAETTESSTDDIRTLSAEEADEILRKPVINKLTVKMALDICSEARANFARSHSAWDMIEMYPFLKDTDLLLYDYSTRVPLLLTLIEQNFNESIWPLSIIFKEDEPTDELQKIKLVIGINDYFTDEKDDHFPCIQLWDAQNNSATPLNNIPQTQAPAVVVAVNDKEIMSASVVFDGGCLYSHKRPTAFQSVALLLAGYLVFQVAYPELYKKQLYTLQYILHGQTRCIDASVRSFFRTYKLAKKANKNKE</sequence>
<organism evidence="3">
    <name type="scientific">Thrips palmi</name>
    <name type="common">Melon thrips</name>
    <dbReference type="NCBI Taxonomy" id="161013"/>
    <lineage>
        <taxon>Eukaryota</taxon>
        <taxon>Metazoa</taxon>
        <taxon>Ecdysozoa</taxon>
        <taxon>Arthropoda</taxon>
        <taxon>Hexapoda</taxon>
        <taxon>Insecta</taxon>
        <taxon>Pterygota</taxon>
        <taxon>Neoptera</taxon>
        <taxon>Paraneoptera</taxon>
        <taxon>Thysanoptera</taxon>
        <taxon>Terebrantia</taxon>
        <taxon>Thripoidea</taxon>
        <taxon>Thripidae</taxon>
        <taxon>Thrips</taxon>
    </lineage>
</organism>
<feature type="compositionally biased region" description="Basic and acidic residues" evidence="1">
    <location>
        <begin position="194"/>
        <end position="204"/>
    </location>
</feature>
<dbReference type="Proteomes" id="UP000515158">
    <property type="component" value="Unplaced"/>
</dbReference>
<dbReference type="AlphaFoldDB" id="A0A6P8Y9I0"/>
<feature type="compositionally biased region" description="Basic and acidic residues" evidence="1">
    <location>
        <begin position="7"/>
        <end position="17"/>
    </location>
</feature>
<feature type="compositionally biased region" description="Polar residues" evidence="1">
    <location>
        <begin position="20"/>
        <end position="67"/>
    </location>
</feature>
<feature type="compositionally biased region" description="Basic residues" evidence="1">
    <location>
        <begin position="207"/>
        <end position="219"/>
    </location>
</feature>
<gene>
    <name evidence="3" type="primary">LOC117642340</name>
</gene>
<reference evidence="3" key="1">
    <citation type="submission" date="2025-08" db="UniProtKB">
        <authorList>
            <consortium name="RefSeq"/>
        </authorList>
    </citation>
    <scope>IDENTIFICATION</scope>
    <source>
        <tissue evidence="3">Total insect</tissue>
    </source>
</reference>
<evidence type="ECO:0000313" key="2">
    <source>
        <dbReference type="Proteomes" id="UP000515158"/>
    </source>
</evidence>
<dbReference type="KEGG" id="tpal:117642340"/>
<feature type="region of interest" description="Disordered" evidence="1">
    <location>
        <begin position="1"/>
        <end position="96"/>
    </location>
</feature>
<dbReference type="InParanoid" id="A0A6P8Y9I0"/>
<proteinExistence type="predicted"/>
<dbReference type="GeneID" id="117642340"/>
<accession>A0A6P8Y9I0</accession>
<protein>
    <submittedName>
        <fullName evidence="3">Uncharacterized protein LOC117642340</fullName>
    </submittedName>
</protein>
<keyword evidence="2" id="KW-1185">Reference proteome</keyword>
<feature type="region of interest" description="Disordered" evidence="1">
    <location>
        <begin position="128"/>
        <end position="219"/>
    </location>
</feature>
<dbReference type="OrthoDB" id="7698716at2759"/>